<comment type="subcellular location">
    <subcellularLocation>
        <location evidence="2">Cytoplasm</location>
    </subcellularLocation>
    <subcellularLocation>
        <location evidence="1">Nucleus</location>
    </subcellularLocation>
</comment>
<keyword evidence="5" id="KW-0963">Cytoplasm</keyword>
<evidence type="ECO:0000256" key="4">
    <source>
        <dbReference type="ARBA" id="ARBA00022448"/>
    </source>
</evidence>
<name>A0AAE0C2Q7_9CHLO</name>
<evidence type="ECO:0000256" key="5">
    <source>
        <dbReference type="ARBA" id="ARBA00022490"/>
    </source>
</evidence>
<evidence type="ECO:0000256" key="1">
    <source>
        <dbReference type="ARBA" id="ARBA00004123"/>
    </source>
</evidence>
<accession>A0AAE0C2Q7</accession>
<dbReference type="EMBL" id="LGRX02029002">
    <property type="protein sequence ID" value="KAK3247411.1"/>
    <property type="molecule type" value="Genomic_DNA"/>
</dbReference>
<dbReference type="InterPro" id="IPR001494">
    <property type="entry name" value="Importin-beta_N"/>
</dbReference>
<comment type="caution">
    <text evidence="9">The sequence shown here is derived from an EMBL/GenBank/DDBJ whole genome shotgun (WGS) entry which is preliminary data.</text>
</comment>
<protein>
    <recommendedName>
        <fullName evidence="8">Importin N-terminal domain-containing protein</fullName>
    </recommendedName>
</protein>
<dbReference type="PANTHER" id="PTHR21452:SF4">
    <property type="entry name" value="EXPORTIN-6"/>
    <property type="match status" value="1"/>
</dbReference>
<evidence type="ECO:0000256" key="3">
    <source>
        <dbReference type="ARBA" id="ARBA00009466"/>
    </source>
</evidence>
<dbReference type="PANTHER" id="PTHR21452">
    <property type="entry name" value="EXPORTIN-6"/>
    <property type="match status" value="1"/>
</dbReference>
<comment type="similarity">
    <text evidence="3">Belongs to the exportin family.</text>
</comment>
<evidence type="ECO:0000256" key="6">
    <source>
        <dbReference type="ARBA" id="ARBA00022927"/>
    </source>
</evidence>
<dbReference type="InterPro" id="IPR013598">
    <property type="entry name" value="Exportin-1/Importin-b-like"/>
</dbReference>
<dbReference type="Pfam" id="PF08389">
    <property type="entry name" value="Xpo1"/>
    <property type="match status" value="1"/>
</dbReference>
<dbReference type="GO" id="GO:0005049">
    <property type="term" value="F:nuclear export signal receptor activity"/>
    <property type="evidence" value="ECO:0007669"/>
    <property type="project" value="InterPro"/>
</dbReference>
<dbReference type="InterPro" id="IPR016024">
    <property type="entry name" value="ARM-type_fold"/>
</dbReference>
<evidence type="ECO:0000256" key="2">
    <source>
        <dbReference type="ARBA" id="ARBA00004496"/>
    </source>
</evidence>
<keyword evidence="7" id="KW-0539">Nucleus</keyword>
<keyword evidence="4" id="KW-0813">Transport</keyword>
<evidence type="ECO:0000259" key="8">
    <source>
        <dbReference type="PROSITE" id="PS50166"/>
    </source>
</evidence>
<dbReference type="Pfam" id="PF03810">
    <property type="entry name" value="IBN_N"/>
    <property type="match status" value="1"/>
</dbReference>
<dbReference type="InterPro" id="IPR040016">
    <property type="entry name" value="XPO6"/>
</dbReference>
<evidence type="ECO:0000313" key="10">
    <source>
        <dbReference type="Proteomes" id="UP001190700"/>
    </source>
</evidence>
<keyword evidence="10" id="KW-1185">Reference proteome</keyword>
<evidence type="ECO:0000313" key="9">
    <source>
        <dbReference type="EMBL" id="KAK3247411.1"/>
    </source>
</evidence>
<proteinExistence type="inferred from homology"/>
<keyword evidence="6" id="KW-0653">Protein transport</keyword>
<dbReference type="AlphaFoldDB" id="A0AAE0C2Q7"/>
<dbReference type="Gene3D" id="1.25.10.10">
    <property type="entry name" value="Leucine-rich Repeat Variant"/>
    <property type="match status" value="1"/>
</dbReference>
<dbReference type="InterPro" id="IPR011989">
    <property type="entry name" value="ARM-like"/>
</dbReference>
<reference evidence="9 10" key="1">
    <citation type="journal article" date="2015" name="Genome Biol. Evol.">
        <title>Comparative Genomics of a Bacterivorous Green Alga Reveals Evolutionary Causalities and Consequences of Phago-Mixotrophic Mode of Nutrition.</title>
        <authorList>
            <person name="Burns J.A."/>
            <person name="Paasch A."/>
            <person name="Narechania A."/>
            <person name="Kim E."/>
        </authorList>
    </citation>
    <scope>NUCLEOTIDE SEQUENCE [LARGE SCALE GENOMIC DNA]</scope>
    <source>
        <strain evidence="9 10">PLY_AMNH</strain>
    </source>
</reference>
<dbReference type="GO" id="GO:0031267">
    <property type="term" value="F:small GTPase binding"/>
    <property type="evidence" value="ECO:0007669"/>
    <property type="project" value="InterPro"/>
</dbReference>
<feature type="non-terminal residue" evidence="9">
    <location>
        <position position="185"/>
    </location>
</feature>
<evidence type="ECO:0000256" key="7">
    <source>
        <dbReference type="ARBA" id="ARBA00023242"/>
    </source>
</evidence>
<dbReference type="GO" id="GO:0005634">
    <property type="term" value="C:nucleus"/>
    <property type="evidence" value="ECO:0007669"/>
    <property type="project" value="UniProtKB-SubCell"/>
</dbReference>
<dbReference type="PROSITE" id="PS50166">
    <property type="entry name" value="IMPORTIN_B_NT"/>
    <property type="match status" value="1"/>
</dbReference>
<organism evidence="9 10">
    <name type="scientific">Cymbomonas tetramitiformis</name>
    <dbReference type="NCBI Taxonomy" id="36881"/>
    <lineage>
        <taxon>Eukaryota</taxon>
        <taxon>Viridiplantae</taxon>
        <taxon>Chlorophyta</taxon>
        <taxon>Pyramimonadophyceae</taxon>
        <taxon>Pyramimonadales</taxon>
        <taxon>Pyramimonadaceae</taxon>
        <taxon>Cymbomonas</taxon>
    </lineage>
</organism>
<gene>
    <name evidence="9" type="ORF">CYMTET_43090</name>
</gene>
<sequence>MDNSSQEHIHHVAALLQQFFDPVYPTQYKKGIEAQLLAIRNGPNVWSTCYQLLTASPDPYVQWFGAASLETAILRGWQQLPEPQRDDMRSSLLDLFMNRSGTMSQFVVTKIAKLLVDIGKFDWPHHFPELLPCVQGSVQQGTSTNSGLLLLRTMLEEFSDSGGDMLTGRADLLRVSLLQVISTIR</sequence>
<dbReference type="GO" id="GO:0005737">
    <property type="term" value="C:cytoplasm"/>
    <property type="evidence" value="ECO:0007669"/>
    <property type="project" value="UniProtKB-SubCell"/>
</dbReference>
<dbReference type="Proteomes" id="UP001190700">
    <property type="component" value="Unassembled WGS sequence"/>
</dbReference>
<dbReference type="SUPFAM" id="SSF48371">
    <property type="entry name" value="ARM repeat"/>
    <property type="match status" value="1"/>
</dbReference>
<feature type="domain" description="Importin N-terminal" evidence="8">
    <location>
        <begin position="32"/>
        <end position="98"/>
    </location>
</feature>
<dbReference type="GO" id="GO:0006611">
    <property type="term" value="P:protein export from nucleus"/>
    <property type="evidence" value="ECO:0007669"/>
    <property type="project" value="InterPro"/>
</dbReference>